<dbReference type="OrthoDB" id="9762614at2"/>
<organism evidence="2 3">
    <name type="scientific">Tersicoccus phoenicis</name>
    <dbReference type="NCBI Taxonomy" id="554083"/>
    <lineage>
        <taxon>Bacteria</taxon>
        <taxon>Bacillati</taxon>
        <taxon>Actinomycetota</taxon>
        <taxon>Actinomycetes</taxon>
        <taxon>Micrococcales</taxon>
        <taxon>Micrococcaceae</taxon>
        <taxon>Tersicoccus</taxon>
    </lineage>
</organism>
<dbReference type="Proteomes" id="UP000187085">
    <property type="component" value="Unassembled WGS sequence"/>
</dbReference>
<proteinExistence type="predicted"/>
<gene>
    <name evidence="2" type="ORF">BKD30_10480</name>
</gene>
<feature type="domain" description="Spermatogenesis-associated protein 20-like TRX" evidence="1">
    <location>
        <begin position="3"/>
        <end position="163"/>
    </location>
</feature>
<dbReference type="PANTHER" id="PTHR42899">
    <property type="entry name" value="SPERMATOGENESIS-ASSOCIATED PROTEIN 20"/>
    <property type="match status" value="1"/>
</dbReference>
<name>A0A1R1L8E1_9MICC</name>
<keyword evidence="3" id="KW-1185">Reference proteome</keyword>
<dbReference type="InterPro" id="IPR008928">
    <property type="entry name" value="6-hairpin_glycosidase_sf"/>
</dbReference>
<dbReference type="CDD" id="cd02955">
    <property type="entry name" value="SSP411"/>
    <property type="match status" value="1"/>
</dbReference>
<dbReference type="SUPFAM" id="SSF52833">
    <property type="entry name" value="Thioredoxin-like"/>
    <property type="match status" value="1"/>
</dbReference>
<evidence type="ECO:0000259" key="1">
    <source>
        <dbReference type="Pfam" id="PF03190"/>
    </source>
</evidence>
<dbReference type="Gene3D" id="3.40.30.10">
    <property type="entry name" value="Glutaredoxin"/>
    <property type="match status" value="1"/>
</dbReference>
<dbReference type="EMBL" id="MRDE01000068">
    <property type="protein sequence ID" value="OMH23802.1"/>
    <property type="molecule type" value="Genomic_DNA"/>
</dbReference>
<accession>A0A1R1L8E1</accession>
<dbReference type="RefSeq" id="WP_076704504.1">
    <property type="nucleotide sequence ID" value="NZ_MRDE01000068.1"/>
</dbReference>
<protein>
    <recommendedName>
        <fullName evidence="1">Spermatogenesis-associated protein 20-like TRX domain-containing protein</fullName>
    </recommendedName>
</protein>
<evidence type="ECO:0000313" key="2">
    <source>
        <dbReference type="EMBL" id="OMH23802.1"/>
    </source>
</evidence>
<dbReference type="Pfam" id="PF03190">
    <property type="entry name" value="Thioredox_DsbH"/>
    <property type="match status" value="1"/>
</dbReference>
<dbReference type="InterPro" id="IPR036249">
    <property type="entry name" value="Thioredoxin-like_sf"/>
</dbReference>
<dbReference type="STRING" id="554083.BKD30_10480"/>
<evidence type="ECO:0000313" key="3">
    <source>
        <dbReference type="Proteomes" id="UP000187085"/>
    </source>
</evidence>
<dbReference type="PIRSF" id="PIRSF006402">
    <property type="entry name" value="UCP006402_thioredoxin"/>
    <property type="match status" value="1"/>
</dbReference>
<dbReference type="AlphaFoldDB" id="A0A1R1L8E1"/>
<dbReference type="SUPFAM" id="SSF48208">
    <property type="entry name" value="Six-hairpin glycosidases"/>
    <property type="match status" value="1"/>
</dbReference>
<sequence length="713" mass="74913">MANRLASSASTYLRQHADNPVDWWPWGPEAFAEAAERDVPVLVSIGYAACHWCHVMAAESFADPGVAAYLNANFVAVKVDREEHPDVDAVYMAATQALTGEGGWPMTVFTDADGRCFYAGTYFPPRPVAGRPSFGQLLLAVRDAWDQRRSELAATAESLAASLGRAQAVNRDLIGQLIATGAPTATGALLRPGVLAEAVQALAATEDAEHGGFGGAPKFPGTPLLSFLARYAATGSPTDAESAAATAEDLLARTLTAMASSALYDQVEGGFARYSVTADWSLPHFEKMLYDNAQLLQVYVQWSRLGARHRHEGYLGARIAAETADWMIRELGLPDGGFASSLDADTELAGDHVEGLTYVWTPAQLADAIGEDADRVAVLMNVGAGPRPTEHGWPLHPRLELNREERQLFEAVRPALRRARRARPQPGRDDKVVAGWNGMAISALSEAALALDRPDFAAAAVAAAEHLWRVHVHQTAGAPVLHRMSAAGVLQPGEGRLEDYAHCVTGFLALFAATGDERWYERATALLEAALGRFVVDGALQDVPADGDGGASGPAALAGEAPVDPLDDAVPSGTAALALACALASAYSGSIEHRSLAEQLVGYVGRLAGQVPQVVGAGLAAATVLATGPIQIAVVGRDSAMRSALRKVAAVHPVPALVLAVGDGDASARDSRVPLLRGRPTGPAGVARAYVCRNMVCDLPAQTEAELRAQLTG</sequence>
<dbReference type="InterPro" id="IPR004879">
    <property type="entry name" value="Ssp411-like_TRX"/>
</dbReference>
<comment type="caution">
    <text evidence="2">The sequence shown here is derived from an EMBL/GenBank/DDBJ whole genome shotgun (WGS) entry which is preliminary data.</text>
</comment>
<reference evidence="2 3" key="1">
    <citation type="submission" date="2016-12" db="EMBL/GenBank/DDBJ databases">
        <title>Draft genome of Tersicoccus phoenicis 1P05MA.</title>
        <authorList>
            <person name="Nakajima Y."/>
            <person name="Yoshizawa S."/>
            <person name="Nakamura K."/>
            <person name="Ogura Y."/>
            <person name="Hayashi T."/>
            <person name="Kogure K."/>
        </authorList>
    </citation>
    <scope>NUCLEOTIDE SEQUENCE [LARGE SCALE GENOMIC DNA]</scope>
    <source>
        <strain evidence="2 3">1p05MA</strain>
    </source>
</reference>
<dbReference type="PANTHER" id="PTHR42899:SF1">
    <property type="entry name" value="SPERMATOGENESIS-ASSOCIATED PROTEIN 20"/>
    <property type="match status" value="1"/>
</dbReference>
<dbReference type="GO" id="GO:0005975">
    <property type="term" value="P:carbohydrate metabolic process"/>
    <property type="evidence" value="ECO:0007669"/>
    <property type="project" value="InterPro"/>
</dbReference>
<dbReference type="InterPro" id="IPR024705">
    <property type="entry name" value="Ssp411"/>
</dbReference>